<evidence type="ECO:0000259" key="9">
    <source>
        <dbReference type="Pfam" id="PF01757"/>
    </source>
</evidence>
<dbReference type="InterPro" id="IPR050879">
    <property type="entry name" value="Acyltransferase_3"/>
</dbReference>
<dbReference type="InterPro" id="IPR036514">
    <property type="entry name" value="SGNH_hydro_sf"/>
</dbReference>
<protein>
    <submittedName>
        <fullName evidence="11">Peptidoglycan/LPS O-acetylase OafA/YrhL, contains acyltransferase and SGNH-hydrolase domains</fullName>
    </submittedName>
</protein>
<dbReference type="GO" id="GO:0009103">
    <property type="term" value="P:lipopolysaccharide biosynthetic process"/>
    <property type="evidence" value="ECO:0007669"/>
    <property type="project" value="TreeGrafter"/>
</dbReference>
<feature type="transmembrane region" description="Helical" evidence="8">
    <location>
        <begin position="110"/>
        <end position="129"/>
    </location>
</feature>
<name>A0A1H3M7X8_9ACTN</name>
<feature type="transmembrane region" description="Helical" evidence="8">
    <location>
        <begin position="206"/>
        <end position="224"/>
    </location>
</feature>
<feature type="transmembrane region" description="Helical" evidence="8">
    <location>
        <begin position="291"/>
        <end position="310"/>
    </location>
</feature>
<evidence type="ECO:0000256" key="1">
    <source>
        <dbReference type="ARBA" id="ARBA00004651"/>
    </source>
</evidence>
<keyword evidence="4 8" id="KW-0812">Transmembrane</keyword>
<dbReference type="GO" id="GO:0016747">
    <property type="term" value="F:acyltransferase activity, transferring groups other than amino-acyl groups"/>
    <property type="evidence" value="ECO:0007669"/>
    <property type="project" value="InterPro"/>
</dbReference>
<evidence type="ECO:0000313" key="12">
    <source>
        <dbReference type="Proteomes" id="UP000198921"/>
    </source>
</evidence>
<reference evidence="12" key="1">
    <citation type="submission" date="2016-10" db="EMBL/GenBank/DDBJ databases">
        <authorList>
            <person name="Varghese N."/>
            <person name="Submissions S."/>
        </authorList>
    </citation>
    <scope>NUCLEOTIDE SEQUENCE [LARGE SCALE GENOMIC DNA]</scope>
    <source>
        <strain evidence="12">DSM 45422</strain>
    </source>
</reference>
<proteinExistence type="predicted"/>
<feature type="transmembrane region" description="Helical" evidence="8">
    <location>
        <begin position="70"/>
        <end position="89"/>
    </location>
</feature>
<dbReference type="STRING" id="1137993.SAMN05660209_03578"/>
<dbReference type="InterPro" id="IPR043968">
    <property type="entry name" value="SGNH"/>
</dbReference>
<dbReference type="Proteomes" id="UP000198921">
    <property type="component" value="Unassembled WGS sequence"/>
</dbReference>
<dbReference type="AlphaFoldDB" id="A0A1H3M7X8"/>
<sequence>MTATAVPVERTVVRRSVERAAAPEHRSRGLERRSRGPEHRFRRDIEGLRAVAVGLVLLDHVVGWPSGGFVGVDVFFVISGFLITGLLVRERQRTGRISFRAFYVRRARRLLPAAVSTLVVTTLAAWVLFVDGRFRNTVTDGLWALFFGANVNFAQQGTDYFQTDAAPSPFQHFWSLAVEEQFYLLWPVLVLAVFAVTVGRRGRTAVLGLAVLAVTAASFAWSLHATSTSPETAYFSTFTRAWELGVGALVAVTAAGLHRLPGRLQAVLAWAGLAGVVASAFLITATTPFPGSAAALPVLSTALLVAFGAAPRGPGVRWALGSAPARFLGRISYSLYLWHWPVVVVLAAVLDPGSPAYPAVALALSLALATVSYHVVEQPVLHSRWLLPRAQRRTPHPAAPRVFRRARAVAGASVGTAIVVAAGLLAVQPPGQLDARAAAAADAALRVDAEARAAAADGGAAEDPLTREIRAATVALTWPADLSPSLDDLPDYLRGQWSEGCFDVRPDNVADCGYGDSAAAQRAVVLGDSVAGAWLPGIVSGLTPRGWSVQTLSMGRCPNVLEMTLAGGQPFTECAEHRQWALGWIAENGPDLVVLSNAYDVELADPALDRTAVFRDGLTSMVERIQASGARVVVLGAPPETGNLQSCASGLSEPADCAEAPSRSYLASLAIEAEVAGATGATAVDPQRWFCADDLCPAFVGSTPVFADGVHMTAEYSERIGSAVAAALLEP</sequence>
<dbReference type="RefSeq" id="WP_091159151.1">
    <property type="nucleotide sequence ID" value="NZ_FNOT01000010.1"/>
</dbReference>
<feature type="domain" description="SGNH" evidence="10">
    <location>
        <begin position="508"/>
        <end position="725"/>
    </location>
</feature>
<evidence type="ECO:0000256" key="8">
    <source>
        <dbReference type="SAM" id="Phobius"/>
    </source>
</evidence>
<dbReference type="GO" id="GO:0005886">
    <property type="term" value="C:plasma membrane"/>
    <property type="evidence" value="ECO:0007669"/>
    <property type="project" value="UniProtKB-SubCell"/>
</dbReference>
<organism evidence="11 12">
    <name type="scientific">Geodermatophilus africanus</name>
    <dbReference type="NCBI Taxonomy" id="1137993"/>
    <lineage>
        <taxon>Bacteria</taxon>
        <taxon>Bacillati</taxon>
        <taxon>Actinomycetota</taxon>
        <taxon>Actinomycetes</taxon>
        <taxon>Geodermatophilales</taxon>
        <taxon>Geodermatophilaceae</taxon>
        <taxon>Geodermatophilus</taxon>
    </lineage>
</organism>
<feature type="transmembrane region" description="Helical" evidence="8">
    <location>
        <begin position="408"/>
        <end position="427"/>
    </location>
</feature>
<evidence type="ECO:0000313" key="11">
    <source>
        <dbReference type="EMBL" id="SDY72394.1"/>
    </source>
</evidence>
<keyword evidence="11" id="KW-0378">Hydrolase</keyword>
<accession>A0A1H3M7X8</accession>
<dbReference type="Pfam" id="PF19040">
    <property type="entry name" value="SGNH"/>
    <property type="match status" value="1"/>
</dbReference>
<keyword evidence="5 8" id="KW-1133">Transmembrane helix</keyword>
<dbReference type="InterPro" id="IPR002656">
    <property type="entry name" value="Acyl_transf_3_dom"/>
</dbReference>
<feature type="transmembrane region" description="Helical" evidence="8">
    <location>
        <begin position="356"/>
        <end position="376"/>
    </location>
</feature>
<keyword evidence="6 8" id="KW-0472">Membrane</keyword>
<keyword evidence="3 11" id="KW-0808">Transferase</keyword>
<dbReference type="PANTHER" id="PTHR23028:SF53">
    <property type="entry name" value="ACYL_TRANSF_3 DOMAIN-CONTAINING PROTEIN"/>
    <property type="match status" value="1"/>
</dbReference>
<evidence type="ECO:0000256" key="5">
    <source>
        <dbReference type="ARBA" id="ARBA00022989"/>
    </source>
</evidence>
<feature type="transmembrane region" description="Helical" evidence="8">
    <location>
        <begin position="182"/>
        <end position="199"/>
    </location>
</feature>
<evidence type="ECO:0000259" key="10">
    <source>
        <dbReference type="Pfam" id="PF19040"/>
    </source>
</evidence>
<evidence type="ECO:0000256" key="7">
    <source>
        <dbReference type="ARBA" id="ARBA00023315"/>
    </source>
</evidence>
<evidence type="ECO:0000256" key="6">
    <source>
        <dbReference type="ARBA" id="ARBA00023136"/>
    </source>
</evidence>
<comment type="subcellular location">
    <subcellularLocation>
        <location evidence="1">Cell membrane</location>
        <topology evidence="1">Multi-pass membrane protein</topology>
    </subcellularLocation>
</comment>
<dbReference type="Pfam" id="PF01757">
    <property type="entry name" value="Acyl_transf_3"/>
    <property type="match status" value="1"/>
</dbReference>
<dbReference type="PANTHER" id="PTHR23028">
    <property type="entry name" value="ACETYLTRANSFERASE"/>
    <property type="match status" value="1"/>
</dbReference>
<dbReference type="SUPFAM" id="SSF52266">
    <property type="entry name" value="SGNH hydrolase"/>
    <property type="match status" value="1"/>
</dbReference>
<evidence type="ECO:0000256" key="4">
    <source>
        <dbReference type="ARBA" id="ARBA00022692"/>
    </source>
</evidence>
<dbReference type="GO" id="GO:0016787">
    <property type="term" value="F:hydrolase activity"/>
    <property type="evidence" value="ECO:0007669"/>
    <property type="project" value="UniProtKB-KW"/>
</dbReference>
<dbReference type="Gene3D" id="3.40.50.1110">
    <property type="entry name" value="SGNH hydrolase"/>
    <property type="match status" value="1"/>
</dbReference>
<dbReference type="EMBL" id="FNOT01000010">
    <property type="protein sequence ID" value="SDY72394.1"/>
    <property type="molecule type" value="Genomic_DNA"/>
</dbReference>
<feature type="transmembrane region" description="Helical" evidence="8">
    <location>
        <begin position="244"/>
        <end position="260"/>
    </location>
</feature>
<gene>
    <name evidence="11" type="ORF">SAMN05660209_03578</name>
</gene>
<keyword evidence="12" id="KW-1185">Reference proteome</keyword>
<evidence type="ECO:0000256" key="2">
    <source>
        <dbReference type="ARBA" id="ARBA00022475"/>
    </source>
</evidence>
<evidence type="ECO:0000256" key="3">
    <source>
        <dbReference type="ARBA" id="ARBA00022679"/>
    </source>
</evidence>
<keyword evidence="7 11" id="KW-0012">Acyltransferase</keyword>
<dbReference type="OrthoDB" id="3404679at2"/>
<keyword evidence="2" id="KW-1003">Cell membrane</keyword>
<feature type="domain" description="Acyltransferase 3" evidence="9">
    <location>
        <begin position="44"/>
        <end position="373"/>
    </location>
</feature>
<feature type="transmembrane region" description="Helical" evidence="8">
    <location>
        <begin position="267"/>
        <end position="285"/>
    </location>
</feature>
<feature type="transmembrane region" description="Helical" evidence="8">
    <location>
        <begin position="331"/>
        <end position="350"/>
    </location>
</feature>